<dbReference type="Pfam" id="PF00072">
    <property type="entry name" value="Response_reg"/>
    <property type="match status" value="1"/>
</dbReference>
<protein>
    <submittedName>
        <fullName evidence="6">Putative response regulatory protein</fullName>
    </submittedName>
</protein>
<dbReference type="InterPro" id="IPR020449">
    <property type="entry name" value="Tscrpt_reg_AraC-type_HTH"/>
</dbReference>
<evidence type="ECO:0000259" key="4">
    <source>
        <dbReference type="PROSITE" id="PS01124"/>
    </source>
</evidence>
<dbReference type="InterPro" id="IPR018060">
    <property type="entry name" value="HTH_AraC"/>
</dbReference>
<dbReference type="AlphaFoldDB" id="A0A644WF56"/>
<evidence type="ECO:0000256" key="1">
    <source>
        <dbReference type="ARBA" id="ARBA00023015"/>
    </source>
</evidence>
<evidence type="ECO:0000313" key="6">
    <source>
        <dbReference type="EMBL" id="MPM02128.1"/>
    </source>
</evidence>
<dbReference type="InterPro" id="IPR001789">
    <property type="entry name" value="Sig_transdc_resp-reg_receiver"/>
</dbReference>
<dbReference type="InterPro" id="IPR009057">
    <property type="entry name" value="Homeodomain-like_sf"/>
</dbReference>
<dbReference type="PRINTS" id="PR00032">
    <property type="entry name" value="HTHARAC"/>
</dbReference>
<dbReference type="Pfam" id="PF12833">
    <property type="entry name" value="HTH_18"/>
    <property type="match status" value="1"/>
</dbReference>
<feature type="domain" description="HTH araC/xylS-type" evidence="4">
    <location>
        <begin position="156"/>
        <end position="254"/>
    </location>
</feature>
<organism evidence="6">
    <name type="scientific">bioreactor metagenome</name>
    <dbReference type="NCBI Taxonomy" id="1076179"/>
    <lineage>
        <taxon>unclassified sequences</taxon>
        <taxon>metagenomes</taxon>
        <taxon>ecological metagenomes</taxon>
    </lineage>
</organism>
<dbReference type="GO" id="GO:0000160">
    <property type="term" value="P:phosphorelay signal transduction system"/>
    <property type="evidence" value="ECO:0007669"/>
    <property type="project" value="InterPro"/>
</dbReference>
<dbReference type="PROSITE" id="PS01124">
    <property type="entry name" value="HTH_ARAC_FAMILY_2"/>
    <property type="match status" value="1"/>
</dbReference>
<dbReference type="Gene3D" id="1.10.10.60">
    <property type="entry name" value="Homeodomain-like"/>
    <property type="match status" value="2"/>
</dbReference>
<dbReference type="SUPFAM" id="SSF52172">
    <property type="entry name" value="CheY-like"/>
    <property type="match status" value="1"/>
</dbReference>
<keyword evidence="3" id="KW-0804">Transcription</keyword>
<keyword evidence="1" id="KW-0805">Transcription regulation</keyword>
<dbReference type="GO" id="GO:0003700">
    <property type="term" value="F:DNA-binding transcription factor activity"/>
    <property type="evidence" value="ECO:0007669"/>
    <property type="project" value="InterPro"/>
</dbReference>
<evidence type="ECO:0000259" key="5">
    <source>
        <dbReference type="PROSITE" id="PS50110"/>
    </source>
</evidence>
<reference evidence="6" key="1">
    <citation type="submission" date="2019-08" db="EMBL/GenBank/DDBJ databases">
        <authorList>
            <person name="Kucharzyk K."/>
            <person name="Murdoch R.W."/>
            <person name="Higgins S."/>
            <person name="Loffler F."/>
        </authorList>
    </citation>
    <scope>NUCLEOTIDE SEQUENCE</scope>
</reference>
<dbReference type="PANTHER" id="PTHR43280:SF28">
    <property type="entry name" value="HTH-TYPE TRANSCRIPTIONAL ACTIVATOR RHAS"/>
    <property type="match status" value="1"/>
</dbReference>
<dbReference type="PANTHER" id="PTHR43280">
    <property type="entry name" value="ARAC-FAMILY TRANSCRIPTIONAL REGULATOR"/>
    <property type="match status" value="1"/>
</dbReference>
<dbReference type="SMART" id="SM00448">
    <property type="entry name" value="REC"/>
    <property type="match status" value="1"/>
</dbReference>
<evidence type="ECO:0000256" key="2">
    <source>
        <dbReference type="ARBA" id="ARBA00023125"/>
    </source>
</evidence>
<proteinExistence type="predicted"/>
<evidence type="ECO:0000256" key="3">
    <source>
        <dbReference type="ARBA" id="ARBA00023163"/>
    </source>
</evidence>
<feature type="domain" description="Response regulatory" evidence="5">
    <location>
        <begin position="3"/>
        <end position="120"/>
    </location>
</feature>
<dbReference type="SMART" id="SM00342">
    <property type="entry name" value="HTH_ARAC"/>
    <property type="match status" value="1"/>
</dbReference>
<sequence>MHSVVIIEDSFPLRQGMILTFDWRAQNCYVAGEADNGEDGLRLIREIKPEIVITDIRMPGMDGLDMIEELRKSGGDAVCIVISAYGEFDYAQRAIRFGVSEFLVKPFETSELNSALKNAVRRADQIRHLRQIEEKKVVLYGDYLAEEGDIKGKYAEQAVDYIKAHYDESIGISDIALALSMSESHLSRVFKESMGYTLGEYLVNYRISVACELLREGKLRVSEVAAKVGYGDQRYFSVVFRRIVGRTPNDYRAHAMNDRAE</sequence>
<comment type="caution">
    <text evidence="6">The sequence shown here is derived from an EMBL/GenBank/DDBJ whole genome shotgun (WGS) entry which is preliminary data.</text>
</comment>
<dbReference type="SUPFAM" id="SSF46689">
    <property type="entry name" value="Homeodomain-like"/>
    <property type="match status" value="2"/>
</dbReference>
<accession>A0A644WF56</accession>
<dbReference type="PROSITE" id="PS50110">
    <property type="entry name" value="RESPONSE_REGULATORY"/>
    <property type="match status" value="1"/>
</dbReference>
<name>A0A644WF56_9ZZZZ</name>
<dbReference type="InterPro" id="IPR018062">
    <property type="entry name" value="HTH_AraC-typ_CS"/>
</dbReference>
<dbReference type="GO" id="GO:0043565">
    <property type="term" value="F:sequence-specific DNA binding"/>
    <property type="evidence" value="ECO:0007669"/>
    <property type="project" value="InterPro"/>
</dbReference>
<dbReference type="InterPro" id="IPR011006">
    <property type="entry name" value="CheY-like_superfamily"/>
</dbReference>
<dbReference type="Gene3D" id="3.40.50.2300">
    <property type="match status" value="1"/>
</dbReference>
<dbReference type="EMBL" id="VSSQ01000846">
    <property type="protein sequence ID" value="MPM02128.1"/>
    <property type="molecule type" value="Genomic_DNA"/>
</dbReference>
<keyword evidence="2" id="KW-0238">DNA-binding</keyword>
<gene>
    <name evidence="6" type="ORF">SDC9_48373</name>
</gene>
<dbReference type="CDD" id="cd17536">
    <property type="entry name" value="REC_YesN-like"/>
    <property type="match status" value="1"/>
</dbReference>
<dbReference type="PROSITE" id="PS00041">
    <property type="entry name" value="HTH_ARAC_FAMILY_1"/>
    <property type="match status" value="1"/>
</dbReference>